<keyword evidence="1" id="KW-0378">Hydrolase</keyword>
<protein>
    <submittedName>
        <fullName evidence="1">Alpha/beta hydrolase</fullName>
    </submittedName>
</protein>
<dbReference type="EMBL" id="SWCI01000001">
    <property type="protein sequence ID" value="TKB51344.1"/>
    <property type="molecule type" value="Genomic_DNA"/>
</dbReference>
<dbReference type="SUPFAM" id="SSF52151">
    <property type="entry name" value="FabD/lysophospholipase-like"/>
    <property type="match status" value="1"/>
</dbReference>
<dbReference type="AlphaFoldDB" id="A0A4U1BKK5"/>
<dbReference type="InterPro" id="IPR016035">
    <property type="entry name" value="Acyl_Trfase/lysoPLipase"/>
</dbReference>
<reference evidence="1 2" key="1">
    <citation type="submission" date="2019-04" db="EMBL/GenBank/DDBJ databases">
        <authorList>
            <person name="Hwang J.C."/>
        </authorList>
    </citation>
    <scope>NUCLEOTIDE SEQUENCE [LARGE SCALE GENOMIC DNA]</scope>
    <source>
        <strain evidence="1 2">IMCC35001</strain>
    </source>
</reference>
<gene>
    <name evidence="1" type="ORF">FCL40_01950</name>
</gene>
<dbReference type="RefSeq" id="WP_136850813.1">
    <property type="nucleotide sequence ID" value="NZ_SWCI01000001.1"/>
</dbReference>
<keyword evidence="2" id="KW-1185">Reference proteome</keyword>
<accession>A0A4U1BKK5</accession>
<dbReference type="GO" id="GO:0016787">
    <property type="term" value="F:hydrolase activity"/>
    <property type="evidence" value="ECO:0007669"/>
    <property type="project" value="UniProtKB-KW"/>
</dbReference>
<proteinExistence type="predicted"/>
<dbReference type="Proteomes" id="UP000305674">
    <property type="component" value="Unassembled WGS sequence"/>
</dbReference>
<organism evidence="1 2">
    <name type="scientific">Ferrimonas sediminicola</name>
    <dbReference type="NCBI Taxonomy" id="2569538"/>
    <lineage>
        <taxon>Bacteria</taxon>
        <taxon>Pseudomonadati</taxon>
        <taxon>Pseudomonadota</taxon>
        <taxon>Gammaproteobacteria</taxon>
        <taxon>Alteromonadales</taxon>
        <taxon>Ferrimonadaceae</taxon>
        <taxon>Ferrimonas</taxon>
    </lineage>
</organism>
<name>A0A4U1BKK5_9GAMM</name>
<sequence>MTPLRILAGPEARRQLAEHGWQPVLFDRFIAASGGPKWLPMAALDRTLMTRWIPAGQRMRLLGTSSGGWRCAALCHPEAAEAHRRLQHAYIDQRYERRPGEQEVRHNCVGIMRALVGESGFGALLSRPDRVLNLIACRWKGQRVRRPVAQALSLALTATLNLASRRLIQAQWERWLFSADHGGFSEAGELSTHHAELGPDNLEAVLLATGSIPLLSPGELDIPGARSGRYMDGGITDYHLDLPVLRQGGLVLYPHFHPYALPGWFDKPLKGRRAGANFDRVVMLVPSDDFVASLPGAKIPDRDDFKVLANDERIERWQAVVEAGEQLAHAFTAMVSGEVPLPIEPID</sequence>
<comment type="caution">
    <text evidence="1">The sequence shown here is derived from an EMBL/GenBank/DDBJ whole genome shotgun (WGS) entry which is preliminary data.</text>
</comment>
<evidence type="ECO:0000313" key="1">
    <source>
        <dbReference type="EMBL" id="TKB51344.1"/>
    </source>
</evidence>
<evidence type="ECO:0000313" key="2">
    <source>
        <dbReference type="Proteomes" id="UP000305674"/>
    </source>
</evidence>
<dbReference type="OrthoDB" id="8586159at2"/>